<keyword evidence="3" id="KW-1185">Reference proteome</keyword>
<dbReference type="InterPro" id="IPR008030">
    <property type="entry name" value="NmrA-like"/>
</dbReference>
<accession>A0A3D9SLH9</accession>
<dbReference type="EMBL" id="QTTT01000001">
    <property type="protein sequence ID" value="REE96769.1"/>
    <property type="molecule type" value="Genomic_DNA"/>
</dbReference>
<dbReference type="Gene3D" id="3.90.25.10">
    <property type="entry name" value="UDP-galactose 4-epimerase, domain 1"/>
    <property type="match status" value="1"/>
</dbReference>
<dbReference type="PANTHER" id="PTHR43162:SF1">
    <property type="entry name" value="PRESTALK A DIFFERENTIATION PROTEIN A"/>
    <property type="match status" value="1"/>
</dbReference>
<dbReference type="CDD" id="cd05269">
    <property type="entry name" value="TMR_SDR_a"/>
    <property type="match status" value="1"/>
</dbReference>
<evidence type="ECO:0000313" key="3">
    <source>
        <dbReference type="Proteomes" id="UP000256661"/>
    </source>
</evidence>
<protein>
    <submittedName>
        <fullName evidence="2">Uncharacterized protein YbjT (DUF2867 family)</fullName>
    </submittedName>
</protein>
<dbReference type="Gene3D" id="3.40.50.720">
    <property type="entry name" value="NAD(P)-binding Rossmann-like Domain"/>
    <property type="match status" value="1"/>
</dbReference>
<proteinExistence type="predicted"/>
<organism evidence="2 3">
    <name type="scientific">Thermomonospora umbrina</name>
    <dbReference type="NCBI Taxonomy" id="111806"/>
    <lineage>
        <taxon>Bacteria</taxon>
        <taxon>Bacillati</taxon>
        <taxon>Actinomycetota</taxon>
        <taxon>Actinomycetes</taxon>
        <taxon>Streptosporangiales</taxon>
        <taxon>Thermomonosporaceae</taxon>
        <taxon>Thermomonospora</taxon>
    </lineage>
</organism>
<sequence>MILVTGATGSIGRPLVRRLRADGVAFRALVRDEAKGRALGCDFAVGDFDDPDSLAAALDGVDRMFLNGAGAQPVDGEQPMIVQQRTAIDTARRAGVARIVKVSVRDAHEGGLLAEGAHWRIERHLQASGMGWSLLRPGGFMQNFLTGAGSFTSDGDLVGSYGDAPVSYIDCEDIAACAAALLAGAYGNGETFVLTGPQALTHHQIAEKLSTVLGRTIRYVDLPPDELAATLKSQGLPARFADDVAALFAKVARGSQSTTTSAVRELTGRSPRTFDDFLAANRRAFHAMAALTR</sequence>
<feature type="domain" description="NmrA-like" evidence="1">
    <location>
        <begin position="2"/>
        <end position="278"/>
    </location>
</feature>
<dbReference type="PANTHER" id="PTHR43162">
    <property type="match status" value="1"/>
</dbReference>
<dbReference type="OrthoDB" id="4457504at2"/>
<evidence type="ECO:0000313" key="2">
    <source>
        <dbReference type="EMBL" id="REE96769.1"/>
    </source>
</evidence>
<dbReference type="SUPFAM" id="SSF51735">
    <property type="entry name" value="NAD(P)-binding Rossmann-fold domains"/>
    <property type="match status" value="1"/>
</dbReference>
<reference evidence="2 3" key="1">
    <citation type="submission" date="2018-08" db="EMBL/GenBank/DDBJ databases">
        <title>Sequencing the genomes of 1000 actinobacteria strains.</title>
        <authorList>
            <person name="Klenk H.-P."/>
        </authorList>
    </citation>
    <scope>NUCLEOTIDE SEQUENCE [LARGE SCALE GENOMIC DNA]</scope>
    <source>
        <strain evidence="2 3">DSM 43927</strain>
    </source>
</reference>
<evidence type="ECO:0000259" key="1">
    <source>
        <dbReference type="Pfam" id="PF05368"/>
    </source>
</evidence>
<name>A0A3D9SLH9_9ACTN</name>
<dbReference type="InterPro" id="IPR036291">
    <property type="entry name" value="NAD(P)-bd_dom_sf"/>
</dbReference>
<dbReference type="AlphaFoldDB" id="A0A3D9SLH9"/>
<gene>
    <name evidence="2" type="ORF">DFJ69_2216</name>
</gene>
<dbReference type="InterPro" id="IPR051604">
    <property type="entry name" value="Ergot_Alk_Oxidoreductase"/>
</dbReference>
<comment type="caution">
    <text evidence="2">The sequence shown here is derived from an EMBL/GenBank/DDBJ whole genome shotgun (WGS) entry which is preliminary data.</text>
</comment>
<dbReference type="Pfam" id="PF05368">
    <property type="entry name" value="NmrA"/>
    <property type="match status" value="1"/>
</dbReference>
<dbReference type="Proteomes" id="UP000256661">
    <property type="component" value="Unassembled WGS sequence"/>
</dbReference>